<evidence type="ECO:0000313" key="8">
    <source>
        <dbReference type="EMBL" id="CAL1543667.1"/>
    </source>
</evidence>
<keyword evidence="3" id="KW-0067">ATP-binding</keyword>
<dbReference type="SUPFAM" id="SSF53150">
    <property type="entry name" value="DNA repair protein MutS, domain II"/>
    <property type="match status" value="1"/>
</dbReference>
<dbReference type="Pfam" id="PF05188">
    <property type="entry name" value="MutS_II"/>
    <property type="match status" value="1"/>
</dbReference>
<dbReference type="EMBL" id="CAXITT010000569">
    <property type="protein sequence ID" value="CAL1543667.1"/>
    <property type="molecule type" value="Genomic_DNA"/>
</dbReference>
<dbReference type="InterPro" id="IPR027417">
    <property type="entry name" value="P-loop_NTPase"/>
</dbReference>
<keyword evidence="4" id="KW-0238">DNA-binding</keyword>
<dbReference type="Pfam" id="PF05192">
    <property type="entry name" value="MutS_III"/>
    <property type="match status" value="1"/>
</dbReference>
<evidence type="ECO:0000313" key="9">
    <source>
        <dbReference type="Proteomes" id="UP001497497"/>
    </source>
</evidence>
<dbReference type="InterPro" id="IPR045076">
    <property type="entry name" value="MutS"/>
</dbReference>
<dbReference type="PANTHER" id="PTHR11361:SF21">
    <property type="entry name" value="MUTS PROTEIN HOMOLOG 4"/>
    <property type="match status" value="1"/>
</dbReference>
<name>A0AAV2IA27_LYMST</name>
<dbReference type="InterPro" id="IPR036678">
    <property type="entry name" value="MutS_con_dom_sf"/>
</dbReference>
<feature type="domain" description="DNA mismatch repair protein MutS core" evidence="6">
    <location>
        <begin position="175"/>
        <end position="491"/>
    </location>
</feature>
<accession>A0AAV2IA27</accession>
<dbReference type="InterPro" id="IPR011184">
    <property type="entry name" value="DNA_mismatch_repair_Msh2"/>
</dbReference>
<dbReference type="Gene3D" id="3.40.50.300">
    <property type="entry name" value="P-loop containing nucleotide triphosphate hydrolases"/>
    <property type="match status" value="1"/>
</dbReference>
<dbReference type="GO" id="GO:0007131">
    <property type="term" value="P:reciprocal meiotic recombination"/>
    <property type="evidence" value="ECO:0007669"/>
    <property type="project" value="TreeGrafter"/>
</dbReference>
<dbReference type="GO" id="GO:0005524">
    <property type="term" value="F:ATP binding"/>
    <property type="evidence" value="ECO:0007669"/>
    <property type="project" value="UniProtKB-KW"/>
</dbReference>
<feature type="domain" description="DNA mismatch repair proteins mutS family" evidence="7">
    <location>
        <begin position="507"/>
        <end position="578"/>
    </location>
</feature>
<dbReference type="Gene3D" id="1.10.1420.10">
    <property type="match status" value="2"/>
</dbReference>
<dbReference type="PANTHER" id="PTHR11361">
    <property type="entry name" value="DNA MISMATCH REPAIR PROTEIN MUTS FAMILY MEMBER"/>
    <property type="match status" value="1"/>
</dbReference>
<evidence type="ECO:0000259" key="6">
    <source>
        <dbReference type="SMART" id="SM00533"/>
    </source>
</evidence>
<dbReference type="GO" id="GO:0140664">
    <property type="term" value="F:ATP-dependent DNA damage sensor activity"/>
    <property type="evidence" value="ECO:0007669"/>
    <property type="project" value="InterPro"/>
</dbReference>
<keyword evidence="5" id="KW-0469">Meiosis</keyword>
<evidence type="ECO:0000259" key="7">
    <source>
        <dbReference type="SMART" id="SM00534"/>
    </source>
</evidence>
<keyword evidence="2" id="KW-0547">Nucleotide-binding</keyword>
<dbReference type="PIRSF" id="PIRSF005813">
    <property type="entry name" value="MSH2"/>
    <property type="match status" value="1"/>
</dbReference>
<evidence type="ECO:0000256" key="4">
    <source>
        <dbReference type="ARBA" id="ARBA00023125"/>
    </source>
</evidence>
<dbReference type="InterPro" id="IPR036187">
    <property type="entry name" value="DNA_mismatch_repair_MutS_sf"/>
</dbReference>
<evidence type="ECO:0000256" key="5">
    <source>
        <dbReference type="ARBA" id="ARBA00023254"/>
    </source>
</evidence>
<evidence type="ECO:0000256" key="2">
    <source>
        <dbReference type="ARBA" id="ARBA00022741"/>
    </source>
</evidence>
<dbReference type="GO" id="GO:0006298">
    <property type="term" value="P:mismatch repair"/>
    <property type="evidence" value="ECO:0007669"/>
    <property type="project" value="InterPro"/>
</dbReference>
<sequence>VFSAVVEGRGHAQGEVGITSLDLTQSVLTLSQFSDSQTYPKTLSKLQYINPKEIILPNTVCETGNNSKLFSQIKKQFPNLQITSVHRRYFNESKGIYYIKHLCAAEYKNIEIQISTKYYCLATTAALLKYTEFIQNIIFAPNSLKAVFKGCEHTTMIDSTTVKNLELLQNSKNPMSQNSLFGILNYTKTPGGGRLLRSNVLQPCNDEDTIRLRQEAVLELTEKEDLFHNVQSLISKFVDIGHIVSICVQIPKQETVRTAESKLNCVILLKHVLQLIGPFRESLANFENNLMKMFCKDLADDTFQKILDKIAQVITEETRFQRGLLQQRTQKCFAVKYSIVNLNNFAHILNDTVYIVQQLAENYKLPLRTSYSSLRGFHIQMSASGASSADNLPPIFIKVNKFKNTLSFTTVDVRIKMALDEVYTMANAVVCNLLADIREHIGCLYYLSDAVSMVDVVLAFAHAATLSSYVCPEFTDTLAIKQGVHPILQKNSTELVVANDTYASEHSNFVVITGPNMGGKSTYLRQVALLQIMAQMGSFVPAQYASFRIVDQIFSRLGSDDNMESNSSSFTLEVHFYN</sequence>
<reference evidence="8 9" key="1">
    <citation type="submission" date="2024-04" db="EMBL/GenBank/DDBJ databases">
        <authorList>
            <consortium name="Genoscope - CEA"/>
            <person name="William W."/>
        </authorList>
    </citation>
    <scope>NUCLEOTIDE SEQUENCE [LARGE SCALE GENOMIC DNA]</scope>
</reference>
<organism evidence="8 9">
    <name type="scientific">Lymnaea stagnalis</name>
    <name type="common">Great pond snail</name>
    <name type="synonym">Helix stagnalis</name>
    <dbReference type="NCBI Taxonomy" id="6523"/>
    <lineage>
        <taxon>Eukaryota</taxon>
        <taxon>Metazoa</taxon>
        <taxon>Spiralia</taxon>
        <taxon>Lophotrochozoa</taxon>
        <taxon>Mollusca</taxon>
        <taxon>Gastropoda</taxon>
        <taxon>Heterobranchia</taxon>
        <taxon>Euthyneura</taxon>
        <taxon>Panpulmonata</taxon>
        <taxon>Hygrophila</taxon>
        <taxon>Lymnaeoidea</taxon>
        <taxon>Lymnaeidae</taxon>
        <taxon>Lymnaea</taxon>
    </lineage>
</organism>
<dbReference type="Proteomes" id="UP001497497">
    <property type="component" value="Unassembled WGS sequence"/>
</dbReference>
<dbReference type="SMART" id="SM00533">
    <property type="entry name" value="MUTSd"/>
    <property type="match status" value="1"/>
</dbReference>
<evidence type="ECO:0000256" key="3">
    <source>
        <dbReference type="ARBA" id="ARBA00022840"/>
    </source>
</evidence>
<dbReference type="InterPro" id="IPR007860">
    <property type="entry name" value="DNA_mmatch_repair_MutS_con_dom"/>
</dbReference>
<dbReference type="FunFam" id="3.30.420.110:FF:000003">
    <property type="entry name" value="mutS protein homolog 4"/>
    <property type="match status" value="1"/>
</dbReference>
<dbReference type="FunFam" id="1.10.1420.10:FF:000013">
    <property type="entry name" value="mutS protein homolog 4"/>
    <property type="match status" value="1"/>
</dbReference>
<protein>
    <submittedName>
        <fullName evidence="8">Uncharacterized protein</fullName>
    </submittedName>
</protein>
<dbReference type="AlphaFoldDB" id="A0AAV2IA27"/>
<dbReference type="SUPFAM" id="SSF52540">
    <property type="entry name" value="P-loop containing nucleoside triphosphate hydrolases"/>
    <property type="match status" value="1"/>
</dbReference>
<evidence type="ECO:0000256" key="1">
    <source>
        <dbReference type="ARBA" id="ARBA00006271"/>
    </source>
</evidence>
<dbReference type="GO" id="GO:0030983">
    <property type="term" value="F:mismatched DNA binding"/>
    <property type="evidence" value="ECO:0007669"/>
    <property type="project" value="InterPro"/>
</dbReference>
<dbReference type="InterPro" id="IPR007696">
    <property type="entry name" value="DNA_mismatch_repair_MutS_core"/>
</dbReference>
<dbReference type="InterPro" id="IPR000432">
    <property type="entry name" value="DNA_mismatch_repair_MutS_C"/>
</dbReference>
<dbReference type="Gene3D" id="3.30.420.110">
    <property type="entry name" value="MutS, connector domain"/>
    <property type="match status" value="1"/>
</dbReference>
<dbReference type="SUPFAM" id="SSF48334">
    <property type="entry name" value="DNA repair protein MutS, domain III"/>
    <property type="match status" value="1"/>
</dbReference>
<dbReference type="Pfam" id="PF00488">
    <property type="entry name" value="MutS_V"/>
    <property type="match status" value="1"/>
</dbReference>
<gene>
    <name evidence="8" type="ORF">GSLYS_00017201001</name>
</gene>
<dbReference type="GO" id="GO:0005634">
    <property type="term" value="C:nucleus"/>
    <property type="evidence" value="ECO:0007669"/>
    <property type="project" value="TreeGrafter"/>
</dbReference>
<feature type="non-terminal residue" evidence="8">
    <location>
        <position position="1"/>
    </location>
</feature>
<dbReference type="SMART" id="SM00534">
    <property type="entry name" value="MUTSac"/>
    <property type="match status" value="1"/>
</dbReference>
<keyword evidence="9" id="KW-1185">Reference proteome</keyword>
<comment type="caution">
    <text evidence="8">The sequence shown here is derived from an EMBL/GenBank/DDBJ whole genome shotgun (WGS) entry which is preliminary data.</text>
</comment>
<proteinExistence type="inferred from homology"/>
<comment type="similarity">
    <text evidence="1">Belongs to the DNA mismatch repair MutS family.</text>
</comment>